<evidence type="ECO:0000313" key="2">
    <source>
        <dbReference type="Proteomes" id="UP001060170"/>
    </source>
</evidence>
<comment type="caution">
    <text evidence="1">The sequence shown here is derived from an EMBL/GenBank/DDBJ whole genome shotgun (WGS) entry which is preliminary data.</text>
</comment>
<accession>A0ACC0EEP9</accession>
<dbReference type="EMBL" id="CM045871">
    <property type="protein sequence ID" value="KAI7951866.1"/>
    <property type="molecule type" value="Genomic_DNA"/>
</dbReference>
<protein>
    <submittedName>
        <fullName evidence="1">Uncharacterized protein</fullName>
    </submittedName>
</protein>
<evidence type="ECO:0000313" key="1">
    <source>
        <dbReference type="EMBL" id="KAI7951866.1"/>
    </source>
</evidence>
<keyword evidence="2" id="KW-1185">Reference proteome</keyword>
<organism evidence="1 2">
    <name type="scientific">Puccinia striiformis f. sp. tritici</name>
    <dbReference type="NCBI Taxonomy" id="168172"/>
    <lineage>
        <taxon>Eukaryota</taxon>
        <taxon>Fungi</taxon>
        <taxon>Dikarya</taxon>
        <taxon>Basidiomycota</taxon>
        <taxon>Pucciniomycotina</taxon>
        <taxon>Pucciniomycetes</taxon>
        <taxon>Pucciniales</taxon>
        <taxon>Pucciniaceae</taxon>
        <taxon>Puccinia</taxon>
    </lineage>
</organism>
<name>A0ACC0EEP9_9BASI</name>
<proteinExistence type="predicted"/>
<reference evidence="1 2" key="3">
    <citation type="journal article" date="2022" name="Microbiol. Spectr.">
        <title>Folding features and dynamics of 3D genome architecture in plant fungal pathogens.</title>
        <authorList>
            <person name="Xia C."/>
        </authorList>
    </citation>
    <scope>NUCLEOTIDE SEQUENCE [LARGE SCALE GENOMIC DNA]</scope>
    <source>
        <strain evidence="1 2">93-210</strain>
    </source>
</reference>
<gene>
    <name evidence="1" type="ORF">MJO28_007550</name>
</gene>
<dbReference type="Proteomes" id="UP001060170">
    <property type="component" value="Chromosome 7"/>
</dbReference>
<reference evidence="2" key="2">
    <citation type="journal article" date="2018" name="Mol. Plant Microbe Interact.">
        <title>Genome sequence resources for the wheat stripe rust pathogen (Puccinia striiformis f. sp. tritici) and the barley stripe rust pathogen (Puccinia striiformis f. sp. hordei).</title>
        <authorList>
            <person name="Xia C."/>
            <person name="Wang M."/>
            <person name="Yin C."/>
            <person name="Cornejo O.E."/>
            <person name="Hulbert S.H."/>
            <person name="Chen X."/>
        </authorList>
    </citation>
    <scope>NUCLEOTIDE SEQUENCE [LARGE SCALE GENOMIC DNA]</scope>
    <source>
        <strain evidence="2">93-210</strain>
    </source>
</reference>
<sequence>YRSSLCDTITLATVPVIGGENTKQAQASTDKVFRKETVNIIRTTYKKKIMELMLINLPYLRYYSFHWILSFSSFTSVIYPPSILSQHSWPFPSSVFLKRFSRGPRTALRYIVYPFTFLPIQPFPLKYRITCPVKSNTVSAMYKEMEKSS</sequence>
<feature type="non-terminal residue" evidence="1">
    <location>
        <position position="1"/>
    </location>
</feature>
<reference evidence="2" key="1">
    <citation type="journal article" date="2018" name="BMC Genomics">
        <title>Genomic insights into host adaptation between the wheat stripe rust pathogen (Puccinia striiformis f. sp. tritici) and the barley stripe rust pathogen (Puccinia striiformis f. sp. hordei).</title>
        <authorList>
            <person name="Xia C."/>
            <person name="Wang M."/>
            <person name="Yin C."/>
            <person name="Cornejo O.E."/>
            <person name="Hulbert S.H."/>
            <person name="Chen X."/>
        </authorList>
    </citation>
    <scope>NUCLEOTIDE SEQUENCE [LARGE SCALE GENOMIC DNA]</scope>
    <source>
        <strain evidence="2">93-210</strain>
    </source>
</reference>